<dbReference type="InterPro" id="IPR006041">
    <property type="entry name" value="Pollen_Ole_e1_allergen"/>
</dbReference>
<feature type="signal peptide" evidence="3">
    <location>
        <begin position="1"/>
        <end position="26"/>
    </location>
</feature>
<comment type="caution">
    <text evidence="4">The sequence shown here is derived from an EMBL/GenBank/DDBJ whole genome shotgun (WGS) entry which is preliminary data.</text>
</comment>
<keyword evidence="3" id="KW-0732">Signal</keyword>
<reference evidence="4" key="2">
    <citation type="journal article" date="2024" name="Plant">
        <title>Genomic evolution and insights into agronomic trait innovations of Sesamum species.</title>
        <authorList>
            <person name="Miao H."/>
            <person name="Wang L."/>
            <person name="Qu L."/>
            <person name="Liu H."/>
            <person name="Sun Y."/>
            <person name="Le M."/>
            <person name="Wang Q."/>
            <person name="Wei S."/>
            <person name="Zheng Y."/>
            <person name="Lin W."/>
            <person name="Duan Y."/>
            <person name="Cao H."/>
            <person name="Xiong S."/>
            <person name="Wang X."/>
            <person name="Wei L."/>
            <person name="Li C."/>
            <person name="Ma Q."/>
            <person name="Ju M."/>
            <person name="Zhao R."/>
            <person name="Li G."/>
            <person name="Mu C."/>
            <person name="Tian Q."/>
            <person name="Mei H."/>
            <person name="Zhang T."/>
            <person name="Gao T."/>
            <person name="Zhang H."/>
        </authorList>
    </citation>
    <scope>NUCLEOTIDE SEQUENCE</scope>
    <source>
        <strain evidence="4">KEN1</strain>
    </source>
</reference>
<evidence type="ECO:0000256" key="3">
    <source>
        <dbReference type="SAM" id="SignalP"/>
    </source>
</evidence>
<name>A0AAW2WLB3_9LAMI</name>
<dbReference type="PANTHER" id="PTHR31614">
    <property type="entry name" value="PROTEIN DOWNSTREAM OF FLC-RELATED"/>
    <property type="match status" value="1"/>
</dbReference>
<comment type="similarity">
    <text evidence="1">Belongs to the Ole e I family.</text>
</comment>
<accession>A0AAW2WLB3</accession>
<feature type="chain" id="PRO_5043531329" evidence="3">
    <location>
        <begin position="27"/>
        <end position="178"/>
    </location>
</feature>
<reference evidence="4" key="1">
    <citation type="submission" date="2020-06" db="EMBL/GenBank/DDBJ databases">
        <authorList>
            <person name="Li T."/>
            <person name="Hu X."/>
            <person name="Zhang T."/>
            <person name="Song X."/>
            <person name="Zhang H."/>
            <person name="Dai N."/>
            <person name="Sheng W."/>
            <person name="Hou X."/>
            <person name="Wei L."/>
        </authorList>
    </citation>
    <scope>NUCLEOTIDE SEQUENCE</scope>
    <source>
        <strain evidence="4">KEN1</strain>
        <tissue evidence="4">Leaf</tissue>
    </source>
</reference>
<protein>
    <submittedName>
        <fullName evidence="4">Anther-specific protein LAT52</fullName>
    </submittedName>
</protein>
<dbReference type="EMBL" id="JACGWN010000007">
    <property type="protein sequence ID" value="KAL0442659.1"/>
    <property type="molecule type" value="Genomic_DNA"/>
</dbReference>
<evidence type="ECO:0000313" key="4">
    <source>
        <dbReference type="EMBL" id="KAL0442659.1"/>
    </source>
</evidence>
<dbReference type="PANTHER" id="PTHR31614:SF24">
    <property type="entry name" value="OLEE1-LIKE PROTEIN"/>
    <property type="match status" value="1"/>
</dbReference>
<evidence type="ECO:0000256" key="2">
    <source>
        <dbReference type="ARBA" id="ARBA00023157"/>
    </source>
</evidence>
<sequence>MATLAQVAIILAGALCFISLADVANSEAPQFIVKGKVFCEVCRLNFINKFSQPMPKAEVKLECRDEGSSRRVTYSLTGGQTNDNGEYTLYAEGDHGEEYCEVTLVKSSQDDCAEIPTDDSGKKQAAEITLTVNNGFHDNIRLANPLSFTRKKALPKCAELLKELAADKEDDEPLPPAN</sequence>
<organism evidence="4">
    <name type="scientific">Sesamum latifolium</name>
    <dbReference type="NCBI Taxonomy" id="2727402"/>
    <lineage>
        <taxon>Eukaryota</taxon>
        <taxon>Viridiplantae</taxon>
        <taxon>Streptophyta</taxon>
        <taxon>Embryophyta</taxon>
        <taxon>Tracheophyta</taxon>
        <taxon>Spermatophyta</taxon>
        <taxon>Magnoliopsida</taxon>
        <taxon>eudicotyledons</taxon>
        <taxon>Gunneridae</taxon>
        <taxon>Pentapetalae</taxon>
        <taxon>asterids</taxon>
        <taxon>lamiids</taxon>
        <taxon>Lamiales</taxon>
        <taxon>Pedaliaceae</taxon>
        <taxon>Sesamum</taxon>
    </lineage>
</organism>
<proteinExistence type="inferred from homology"/>
<keyword evidence="2" id="KW-1015">Disulfide bond</keyword>
<evidence type="ECO:0000256" key="1">
    <source>
        <dbReference type="ARBA" id="ARBA00010049"/>
    </source>
</evidence>
<gene>
    <name evidence="4" type="ORF">Slati_1988600</name>
</gene>
<dbReference type="AlphaFoldDB" id="A0AAW2WLB3"/>
<dbReference type="Pfam" id="PF01190">
    <property type="entry name" value="Pollen_Ole_e_1"/>
    <property type="match status" value="1"/>
</dbReference>